<dbReference type="KEGG" id="vrs:V8F66_21015"/>
<keyword evidence="1" id="KW-0378">Hydrolase</keyword>
<dbReference type="EC" id="3.1.2.-" evidence="1"/>
<evidence type="ECO:0000313" key="1">
    <source>
        <dbReference type="EMBL" id="XBY58731.1"/>
    </source>
</evidence>
<protein>
    <submittedName>
        <fullName evidence="1">Thioesterase family protein</fullName>
        <ecNumber evidence="1">3.1.2.-</ecNumber>
    </submittedName>
</protein>
<dbReference type="AlphaFoldDB" id="A0AAU7XMG4"/>
<dbReference type="InterPro" id="IPR029069">
    <property type="entry name" value="HotDog_dom_sf"/>
</dbReference>
<gene>
    <name evidence="1" type="ORF">V8F66_21015</name>
</gene>
<name>A0AAU7XMG4_9GAMM</name>
<sequence length="166" mass="19215">MFRYFKFYRFISSNCSETSVKTPFIYRRPIRWGDTDAARIVFTAHYFDICMEAIESFFHEILELDWFAMTCKQSTGTPFVHAEVDFHTPLTPRDVLNIRVDIEHQGNSSLSLILYGNREVEGVAAFTGRFTCSFSDLNNLKSIPIPSDIRQRITCYQQQSSKLISG</sequence>
<dbReference type="Pfam" id="PF13279">
    <property type="entry name" value="4HBT_2"/>
    <property type="match status" value="1"/>
</dbReference>
<organism evidence="1">
    <name type="scientific">Vreelandella sp. SM1641</name>
    <dbReference type="NCBI Taxonomy" id="3126101"/>
    <lineage>
        <taxon>Bacteria</taxon>
        <taxon>Pseudomonadati</taxon>
        <taxon>Pseudomonadota</taxon>
        <taxon>Gammaproteobacteria</taxon>
        <taxon>Oceanospirillales</taxon>
        <taxon>Halomonadaceae</taxon>
        <taxon>Vreelandella</taxon>
    </lineage>
</organism>
<dbReference type="GO" id="GO:0016787">
    <property type="term" value="F:hydrolase activity"/>
    <property type="evidence" value="ECO:0007669"/>
    <property type="project" value="UniProtKB-KW"/>
</dbReference>
<dbReference type="RefSeq" id="WP_350359542.1">
    <property type="nucleotide sequence ID" value="NZ_CP158484.1"/>
</dbReference>
<dbReference type="Gene3D" id="3.10.129.10">
    <property type="entry name" value="Hotdog Thioesterase"/>
    <property type="match status" value="1"/>
</dbReference>
<proteinExistence type="predicted"/>
<reference evidence="1" key="1">
    <citation type="submission" date="2024-02" db="EMBL/GenBank/DDBJ databases">
        <title>Complete genome sequence of Vreelandella sp. SM1641, a marine exopolysaccharide-producing bacterium isolated from deep-sea hydrothermal sediment of the southwest Indian Ocean.</title>
        <authorList>
            <person name="Zhu H."/>
            <person name="Sun M."/>
        </authorList>
    </citation>
    <scope>NUCLEOTIDE SEQUENCE</scope>
    <source>
        <strain evidence="1">SM1641</strain>
    </source>
</reference>
<dbReference type="EMBL" id="CP158484">
    <property type="protein sequence ID" value="XBY58731.1"/>
    <property type="molecule type" value="Genomic_DNA"/>
</dbReference>
<accession>A0AAU7XMG4</accession>
<dbReference type="CDD" id="cd00586">
    <property type="entry name" value="4HBT"/>
    <property type="match status" value="1"/>
</dbReference>
<dbReference type="SUPFAM" id="SSF54637">
    <property type="entry name" value="Thioesterase/thiol ester dehydrase-isomerase"/>
    <property type="match status" value="1"/>
</dbReference>